<dbReference type="SUPFAM" id="SSF52954">
    <property type="entry name" value="Class II aaRS ABD-related"/>
    <property type="match status" value="1"/>
</dbReference>
<reference evidence="13" key="1">
    <citation type="submission" date="2019-12" db="EMBL/GenBank/DDBJ databases">
        <authorList>
            <person name="Awala S.I."/>
            <person name="Rhee S.K."/>
        </authorList>
    </citation>
    <scope>NUCLEOTIDE SEQUENCE [LARGE SCALE GENOMIC DNA]</scope>
    <source>
        <strain evidence="13">IM1</strain>
    </source>
</reference>
<dbReference type="InterPro" id="IPR036621">
    <property type="entry name" value="Anticodon-bd_dom_sf"/>
</dbReference>
<dbReference type="FunFam" id="3.30.930.10:FF:000097">
    <property type="entry name" value="Proline--tRNA ligase"/>
    <property type="match status" value="1"/>
</dbReference>
<dbReference type="CDD" id="cd04334">
    <property type="entry name" value="ProRS-INS"/>
    <property type="match status" value="1"/>
</dbReference>
<dbReference type="EMBL" id="CP046565">
    <property type="protein sequence ID" value="QJD29755.1"/>
    <property type="molecule type" value="Genomic_DNA"/>
</dbReference>
<evidence type="ECO:0000313" key="13">
    <source>
        <dbReference type="Proteomes" id="UP000503004"/>
    </source>
</evidence>
<feature type="domain" description="Aminoacyl-transfer RNA synthetases class-II family profile" evidence="11">
    <location>
        <begin position="38"/>
        <end position="478"/>
    </location>
</feature>
<dbReference type="GO" id="GO:0004827">
    <property type="term" value="F:proline-tRNA ligase activity"/>
    <property type="evidence" value="ECO:0007669"/>
    <property type="project" value="UniProtKB-UniRule"/>
</dbReference>
<dbReference type="FunFam" id="3.30.930.10:FF:000043">
    <property type="entry name" value="Proline--tRNA ligase"/>
    <property type="match status" value="1"/>
</dbReference>
<evidence type="ECO:0000256" key="4">
    <source>
        <dbReference type="ARBA" id="ARBA00022598"/>
    </source>
</evidence>
<comment type="subcellular location">
    <subcellularLocation>
        <location evidence="1 10">Cytoplasm</location>
    </subcellularLocation>
</comment>
<dbReference type="GO" id="GO:0005524">
    <property type="term" value="F:ATP binding"/>
    <property type="evidence" value="ECO:0007669"/>
    <property type="project" value="UniProtKB-UniRule"/>
</dbReference>
<evidence type="ECO:0000256" key="2">
    <source>
        <dbReference type="ARBA" id="ARBA00011738"/>
    </source>
</evidence>
<dbReference type="Proteomes" id="UP000503004">
    <property type="component" value="Chromosome"/>
</dbReference>
<keyword evidence="3 10" id="KW-0963">Cytoplasm</keyword>
<evidence type="ECO:0000256" key="6">
    <source>
        <dbReference type="ARBA" id="ARBA00022840"/>
    </source>
</evidence>
<gene>
    <name evidence="10" type="primary">proS</name>
    <name evidence="12" type="ORF">GNH96_07080</name>
</gene>
<keyword evidence="7 10" id="KW-0648">Protein biosynthesis</keyword>
<dbReference type="RefSeq" id="WP_169603039.1">
    <property type="nucleotide sequence ID" value="NZ_CP046565.1"/>
</dbReference>
<protein>
    <recommendedName>
        <fullName evidence="10">Proline--tRNA ligase</fullName>
        <ecNumber evidence="10">6.1.1.15</ecNumber>
    </recommendedName>
    <alternativeName>
        <fullName evidence="10">Prolyl-tRNA synthetase</fullName>
        <shortName evidence="10">ProRS</shortName>
    </alternativeName>
</protein>
<dbReference type="SUPFAM" id="SSF55681">
    <property type="entry name" value="Class II aaRS and biotin synthetases"/>
    <property type="match status" value="1"/>
</dbReference>
<keyword evidence="8 10" id="KW-0030">Aminoacyl-tRNA synthetase</keyword>
<keyword evidence="5 10" id="KW-0547">Nucleotide-binding</keyword>
<dbReference type="PIRSF" id="PIRSF001535">
    <property type="entry name" value="ProRS_1"/>
    <property type="match status" value="1"/>
</dbReference>
<dbReference type="InterPro" id="IPR002314">
    <property type="entry name" value="aa-tRNA-synt_IIb"/>
</dbReference>
<dbReference type="Pfam" id="PF04073">
    <property type="entry name" value="tRNA_edit"/>
    <property type="match status" value="1"/>
</dbReference>
<dbReference type="InterPro" id="IPR002316">
    <property type="entry name" value="Pro-tRNA-ligase_IIa"/>
</dbReference>
<evidence type="ECO:0000256" key="3">
    <source>
        <dbReference type="ARBA" id="ARBA00022490"/>
    </source>
</evidence>
<dbReference type="CDD" id="cd00779">
    <property type="entry name" value="ProRS_core_prok"/>
    <property type="match status" value="1"/>
</dbReference>
<dbReference type="InterPro" id="IPR036754">
    <property type="entry name" value="YbaK/aa-tRNA-synt-asso_dom_sf"/>
</dbReference>
<comment type="domain">
    <text evidence="10">Consists of three domains: the N-terminal catalytic domain, the editing domain and the C-terminal anticodon-binding domain.</text>
</comment>
<dbReference type="GO" id="GO:0005829">
    <property type="term" value="C:cytosol"/>
    <property type="evidence" value="ECO:0007669"/>
    <property type="project" value="TreeGrafter"/>
</dbReference>
<dbReference type="Gene3D" id="3.90.960.10">
    <property type="entry name" value="YbaK/aminoacyl-tRNA synthetase-associated domain"/>
    <property type="match status" value="1"/>
</dbReference>
<dbReference type="HAMAP" id="MF_01569">
    <property type="entry name" value="Pro_tRNA_synth_type1"/>
    <property type="match status" value="1"/>
</dbReference>
<evidence type="ECO:0000259" key="11">
    <source>
        <dbReference type="PROSITE" id="PS50862"/>
    </source>
</evidence>
<dbReference type="AlphaFoldDB" id="A0A858Q7I2"/>
<evidence type="ECO:0000256" key="1">
    <source>
        <dbReference type="ARBA" id="ARBA00004496"/>
    </source>
</evidence>
<evidence type="ECO:0000313" key="12">
    <source>
        <dbReference type="EMBL" id="QJD29755.1"/>
    </source>
</evidence>
<dbReference type="InterPro" id="IPR006195">
    <property type="entry name" value="aa-tRNA-synth_II"/>
</dbReference>
<dbReference type="InterPro" id="IPR007214">
    <property type="entry name" value="YbaK/aa-tRNA-synth-assoc-dom"/>
</dbReference>
<dbReference type="Gene3D" id="3.40.50.800">
    <property type="entry name" value="Anticodon-binding domain"/>
    <property type="match status" value="1"/>
</dbReference>
<dbReference type="InterPro" id="IPR044140">
    <property type="entry name" value="ProRS_anticodon_short"/>
</dbReference>
<keyword evidence="6 10" id="KW-0067">ATP-binding</keyword>
<dbReference type="InterPro" id="IPR045864">
    <property type="entry name" value="aa-tRNA-synth_II/BPL/LPL"/>
</dbReference>
<keyword evidence="4 10" id="KW-0436">Ligase</keyword>
<dbReference type="GO" id="GO:0006433">
    <property type="term" value="P:prolyl-tRNA aminoacylation"/>
    <property type="evidence" value="ECO:0007669"/>
    <property type="project" value="UniProtKB-UniRule"/>
</dbReference>
<comment type="similarity">
    <text evidence="10">Belongs to the class-II aminoacyl-tRNA synthetase family. ProS type 1 subfamily.</text>
</comment>
<name>A0A858Q7I2_9GAMM</name>
<dbReference type="Pfam" id="PF03129">
    <property type="entry name" value="HGTP_anticodon"/>
    <property type="match status" value="1"/>
</dbReference>
<dbReference type="Gene3D" id="3.30.930.10">
    <property type="entry name" value="Bira Bifunctional Protein, Domain 2"/>
    <property type="match status" value="2"/>
</dbReference>
<comment type="catalytic activity">
    <reaction evidence="9 10">
        <text>tRNA(Pro) + L-proline + ATP = L-prolyl-tRNA(Pro) + AMP + diphosphate</text>
        <dbReference type="Rhea" id="RHEA:14305"/>
        <dbReference type="Rhea" id="RHEA-COMP:9700"/>
        <dbReference type="Rhea" id="RHEA-COMP:9702"/>
        <dbReference type="ChEBI" id="CHEBI:30616"/>
        <dbReference type="ChEBI" id="CHEBI:33019"/>
        <dbReference type="ChEBI" id="CHEBI:60039"/>
        <dbReference type="ChEBI" id="CHEBI:78442"/>
        <dbReference type="ChEBI" id="CHEBI:78532"/>
        <dbReference type="ChEBI" id="CHEBI:456215"/>
        <dbReference type="EC" id="6.1.1.15"/>
    </reaction>
</comment>
<dbReference type="PRINTS" id="PR01046">
    <property type="entry name" value="TRNASYNTHPRO"/>
</dbReference>
<evidence type="ECO:0000256" key="7">
    <source>
        <dbReference type="ARBA" id="ARBA00022917"/>
    </source>
</evidence>
<evidence type="ECO:0000256" key="9">
    <source>
        <dbReference type="ARBA" id="ARBA00047671"/>
    </source>
</evidence>
<dbReference type="SUPFAM" id="SSF55826">
    <property type="entry name" value="YbaK/ProRS associated domain"/>
    <property type="match status" value="1"/>
</dbReference>
<dbReference type="NCBIfam" id="TIGR00409">
    <property type="entry name" value="proS_fam_II"/>
    <property type="match status" value="1"/>
</dbReference>
<accession>A0A858Q7I2</accession>
<dbReference type="EC" id="6.1.1.15" evidence="10"/>
<dbReference type="PANTHER" id="PTHR42753">
    <property type="entry name" value="MITOCHONDRIAL RIBOSOME PROTEIN L39/PROLYL-TRNA LIGASE FAMILY MEMBER"/>
    <property type="match status" value="1"/>
</dbReference>
<dbReference type="InterPro" id="IPR050062">
    <property type="entry name" value="Pro-tRNA_synthetase"/>
</dbReference>
<dbReference type="NCBIfam" id="NF006625">
    <property type="entry name" value="PRK09194.1"/>
    <property type="match status" value="1"/>
</dbReference>
<dbReference type="GO" id="GO:0002161">
    <property type="term" value="F:aminoacyl-tRNA deacylase activity"/>
    <property type="evidence" value="ECO:0007669"/>
    <property type="project" value="InterPro"/>
</dbReference>
<sequence length="584" mass="64857">MRTSQFPLNTLKETPSDAEIVSHQLMLRAGLIRKLAAGLYTWLPLGLKVLRKVERVVREEMDRAGALEVLMPVVQPAELWQESGRWEQYGPELARINDRHDRAFCLGPTHEEIITDLARNELKSYKQLPVNFYQIQTKFRDEIRPRFGVMRAREFLMKDAYSFHLDNESLAQTYDAMYLAYSNIFSRLGLKFRPVLADTGAIGGSHSHEFHVLADSGEDAIAFSTASDYAANIEQAEAVAPATPRSAPTAELLKVETPGKKTIAEVSEFLGVPADKILKTIAVMQTIVDADGLDRDVFVKVLLRGDHELNEIKLGKVLGRFRFASEDEIERHMGCRPGYIGPLNLPAEAAFGPVYADRAVAAMSDFVCGANEAGFHFTGVNWERDLPLPQDEYLRDLRNVVEGDPSPDGLGVLSIARGIEVGHIFQLGTKYSAALNATVLNEEGRSQVMVMGCYGIGVSRVVAAAIEQNHDERGILWPEALAPFQVALCPINMQTSERVQVAADRLYAELSAAGFEVLYDDRKARPGVMFADMELIGIPHRIVVSERGLDAGTLEYKGRRDADSQQIGIENVVEFLRSRSEPLK</sequence>
<organism evidence="12 13">
    <name type="scientific">Methylococcus geothermalis</name>
    <dbReference type="NCBI Taxonomy" id="2681310"/>
    <lineage>
        <taxon>Bacteria</taxon>
        <taxon>Pseudomonadati</taxon>
        <taxon>Pseudomonadota</taxon>
        <taxon>Gammaproteobacteria</taxon>
        <taxon>Methylococcales</taxon>
        <taxon>Methylococcaceae</taxon>
        <taxon>Methylococcus</taxon>
    </lineage>
</organism>
<comment type="subunit">
    <text evidence="2 10">Homodimer.</text>
</comment>
<proteinExistence type="inferred from homology"/>
<dbReference type="FunFam" id="3.40.50.800:FF:000006">
    <property type="entry name" value="Proline--tRNA ligase"/>
    <property type="match status" value="1"/>
</dbReference>
<dbReference type="InterPro" id="IPR004154">
    <property type="entry name" value="Anticodon-bd"/>
</dbReference>
<dbReference type="PANTHER" id="PTHR42753:SF2">
    <property type="entry name" value="PROLINE--TRNA LIGASE"/>
    <property type="match status" value="1"/>
</dbReference>
<dbReference type="CDD" id="cd00861">
    <property type="entry name" value="ProRS_anticodon_short"/>
    <property type="match status" value="1"/>
</dbReference>
<comment type="function">
    <text evidence="10">Catalyzes the attachment of proline to tRNA(Pro) in a two-step reaction: proline is first activated by ATP to form Pro-AMP and then transferred to the acceptor end of tRNA(Pro). As ProRS can inadvertently accommodate and process non-cognate amino acids such as alanine and cysteine, to avoid such errors it has two additional distinct editing activities against alanine. One activity is designated as 'pretransfer' editing and involves the tRNA(Pro)-independent hydrolysis of activated Ala-AMP. The other activity is designated 'posttransfer' editing and involves deacylation of mischarged Ala-tRNA(Pro). The misacylated Cys-tRNA(Pro) is not edited by ProRS.</text>
</comment>
<dbReference type="KEGG" id="metu:GNH96_07080"/>
<evidence type="ECO:0000256" key="5">
    <source>
        <dbReference type="ARBA" id="ARBA00022741"/>
    </source>
</evidence>
<evidence type="ECO:0000256" key="10">
    <source>
        <dbReference type="HAMAP-Rule" id="MF_01569"/>
    </source>
</evidence>
<dbReference type="Pfam" id="PF00587">
    <property type="entry name" value="tRNA-synt_2b"/>
    <property type="match status" value="1"/>
</dbReference>
<dbReference type="InterPro" id="IPR033730">
    <property type="entry name" value="ProRS_core_prok"/>
</dbReference>
<evidence type="ECO:0000256" key="8">
    <source>
        <dbReference type="ARBA" id="ARBA00023146"/>
    </source>
</evidence>
<dbReference type="InterPro" id="IPR004500">
    <property type="entry name" value="Pro-tRNA-synth_IIa_bac-type"/>
</dbReference>
<dbReference type="PROSITE" id="PS50862">
    <property type="entry name" value="AA_TRNA_LIGASE_II"/>
    <property type="match status" value="1"/>
</dbReference>
<dbReference type="InterPro" id="IPR023717">
    <property type="entry name" value="Pro-tRNA-Synthase_IIa_type1"/>
</dbReference>
<keyword evidence="13" id="KW-1185">Reference proteome</keyword>